<name>A0A8J1UI69_OWEFU</name>
<organism evidence="2 3">
    <name type="scientific">Owenia fusiformis</name>
    <name type="common">Polychaete worm</name>
    <dbReference type="NCBI Taxonomy" id="6347"/>
    <lineage>
        <taxon>Eukaryota</taxon>
        <taxon>Metazoa</taxon>
        <taxon>Spiralia</taxon>
        <taxon>Lophotrochozoa</taxon>
        <taxon>Annelida</taxon>
        <taxon>Polychaeta</taxon>
        <taxon>Sedentaria</taxon>
        <taxon>Canalipalpata</taxon>
        <taxon>Sabellida</taxon>
        <taxon>Oweniida</taxon>
        <taxon>Oweniidae</taxon>
        <taxon>Owenia</taxon>
    </lineage>
</organism>
<keyword evidence="3" id="KW-1185">Reference proteome</keyword>
<comment type="caution">
    <text evidence="2">The sequence shown here is derived from an EMBL/GenBank/DDBJ whole genome shotgun (WGS) entry which is preliminary data.</text>
</comment>
<proteinExistence type="predicted"/>
<protein>
    <submittedName>
        <fullName evidence="2">Uncharacterized protein</fullName>
    </submittedName>
</protein>
<feature type="region of interest" description="Disordered" evidence="1">
    <location>
        <begin position="123"/>
        <end position="151"/>
    </location>
</feature>
<feature type="compositionally biased region" description="Polar residues" evidence="1">
    <location>
        <begin position="174"/>
        <end position="183"/>
    </location>
</feature>
<feature type="compositionally biased region" description="Polar residues" evidence="1">
    <location>
        <begin position="127"/>
        <end position="151"/>
    </location>
</feature>
<gene>
    <name evidence="2" type="ORF">OFUS_LOCUS17803</name>
</gene>
<reference evidence="2" key="1">
    <citation type="submission" date="2022-03" db="EMBL/GenBank/DDBJ databases">
        <authorList>
            <person name="Martin C."/>
        </authorList>
    </citation>
    <scope>NUCLEOTIDE SEQUENCE</scope>
</reference>
<accession>A0A8J1UI69</accession>
<dbReference type="EMBL" id="CAIIXF020000008">
    <property type="protein sequence ID" value="CAH1792883.1"/>
    <property type="molecule type" value="Genomic_DNA"/>
</dbReference>
<evidence type="ECO:0000313" key="3">
    <source>
        <dbReference type="Proteomes" id="UP000749559"/>
    </source>
</evidence>
<evidence type="ECO:0000256" key="1">
    <source>
        <dbReference type="SAM" id="MobiDB-lite"/>
    </source>
</evidence>
<feature type="region of interest" description="Disordered" evidence="1">
    <location>
        <begin position="174"/>
        <end position="206"/>
    </location>
</feature>
<evidence type="ECO:0000313" key="2">
    <source>
        <dbReference type="EMBL" id="CAH1792883.1"/>
    </source>
</evidence>
<dbReference type="AlphaFoldDB" id="A0A8J1UI69"/>
<dbReference type="Proteomes" id="UP000749559">
    <property type="component" value="Unassembled WGS sequence"/>
</dbReference>
<sequence length="206" mass="23086">MPPLRKPPPKLMERPSFERERTMVLNELLEQSDEHLRKLELPPLQRQFTRERTLVGNGNPWNQNDCAMRSLCNKSKRGARHTFASPPQNIPKKYPHNTRLKKLETHKDPIMDISMDRSSLAPLPRITRNNSTSVTSKDNTGEISNSSIHQTSPCNTNTNFIKATQTASIENSGSIVNTSTHTGDNIDVITPRTHTGESIGAASTHT</sequence>